<organism evidence="2">
    <name type="scientific">Leviviridae sp</name>
    <dbReference type="NCBI Taxonomy" id="2027243"/>
    <lineage>
        <taxon>Viruses</taxon>
        <taxon>Riboviria</taxon>
        <taxon>Orthornavirae</taxon>
        <taxon>Lenarviricota</taxon>
        <taxon>Leviviricetes</taxon>
        <taxon>Norzivirales</taxon>
        <taxon>Fiersviridae</taxon>
    </lineage>
</organism>
<sequence>MSTRKQAYLLEHPPQNRTYRSFWVRMLLFKTEAARLKDIFGEESLKGPFSPEDSSIVSGFQN</sequence>
<feature type="compositionally biased region" description="Polar residues" evidence="1">
    <location>
        <begin position="52"/>
        <end position="62"/>
    </location>
</feature>
<evidence type="ECO:0000313" key="2">
    <source>
        <dbReference type="EMBL" id="QDH88684.1"/>
    </source>
</evidence>
<dbReference type="EMBL" id="MN034277">
    <property type="protein sequence ID" value="QDH88684.1"/>
    <property type="molecule type" value="Genomic_RNA"/>
</dbReference>
<gene>
    <name evidence="2" type="ORF">H4Rhizo4312657_000002</name>
</gene>
<reference evidence="2" key="1">
    <citation type="submission" date="2019-05" db="EMBL/GenBank/DDBJ databases">
        <title>Metatranscriptomic reconstruction reveals RNA viruses with the potential to shape carbon cycling in soil.</title>
        <authorList>
            <person name="Starr E.P."/>
            <person name="Nuccio E."/>
            <person name="Pett-Ridge J."/>
            <person name="Banfield J.F."/>
            <person name="Firestone M.K."/>
        </authorList>
    </citation>
    <scope>NUCLEOTIDE SEQUENCE</scope>
    <source>
        <strain evidence="2">H4_Rhizo_43_scaffold_12657</strain>
    </source>
</reference>
<proteinExistence type="predicted"/>
<protein>
    <submittedName>
        <fullName evidence="2">Uncharacterized protein</fullName>
    </submittedName>
</protein>
<accession>A0A514D4Z6</accession>
<evidence type="ECO:0000256" key="1">
    <source>
        <dbReference type="SAM" id="MobiDB-lite"/>
    </source>
</evidence>
<feature type="region of interest" description="Disordered" evidence="1">
    <location>
        <begin position="43"/>
        <end position="62"/>
    </location>
</feature>
<name>A0A514D4Z6_9VIRU</name>